<feature type="compositionally biased region" description="Polar residues" evidence="1">
    <location>
        <begin position="488"/>
        <end position="500"/>
    </location>
</feature>
<dbReference type="Gene3D" id="2.60.40.790">
    <property type="match status" value="1"/>
</dbReference>
<feature type="chain" id="PRO_5046336123" description="SHSP domain-containing protein" evidence="2">
    <location>
        <begin position="21"/>
        <end position="543"/>
    </location>
</feature>
<reference evidence="3 4" key="1">
    <citation type="submission" date="2024-02" db="EMBL/GenBank/DDBJ databases">
        <authorList>
            <person name="Chen Y."/>
            <person name="Shah S."/>
            <person name="Dougan E. K."/>
            <person name="Thang M."/>
            <person name="Chan C."/>
        </authorList>
    </citation>
    <scope>NUCLEOTIDE SEQUENCE [LARGE SCALE GENOMIC DNA]</scope>
</reference>
<evidence type="ECO:0000313" key="3">
    <source>
        <dbReference type="EMBL" id="CAK9089897.1"/>
    </source>
</evidence>
<feature type="region of interest" description="Disordered" evidence="1">
    <location>
        <begin position="420"/>
        <end position="439"/>
    </location>
</feature>
<evidence type="ECO:0000256" key="2">
    <source>
        <dbReference type="SAM" id="SignalP"/>
    </source>
</evidence>
<organism evidence="3 4">
    <name type="scientific">Durusdinium trenchii</name>
    <dbReference type="NCBI Taxonomy" id="1381693"/>
    <lineage>
        <taxon>Eukaryota</taxon>
        <taxon>Sar</taxon>
        <taxon>Alveolata</taxon>
        <taxon>Dinophyceae</taxon>
        <taxon>Suessiales</taxon>
        <taxon>Symbiodiniaceae</taxon>
        <taxon>Durusdinium</taxon>
    </lineage>
</organism>
<dbReference type="SUPFAM" id="SSF49764">
    <property type="entry name" value="HSP20-like chaperones"/>
    <property type="match status" value="1"/>
</dbReference>
<gene>
    <name evidence="3" type="ORF">CCMP2556_LOCUS43232</name>
</gene>
<dbReference type="EMBL" id="CAXAMN010024784">
    <property type="protein sequence ID" value="CAK9089897.1"/>
    <property type="molecule type" value="Genomic_DNA"/>
</dbReference>
<evidence type="ECO:0008006" key="5">
    <source>
        <dbReference type="Google" id="ProtNLM"/>
    </source>
</evidence>
<keyword evidence="2" id="KW-0732">Signal</keyword>
<proteinExistence type="predicted"/>
<keyword evidence="4" id="KW-1185">Reference proteome</keyword>
<dbReference type="InterPro" id="IPR008978">
    <property type="entry name" value="HSP20-like_chaperone"/>
</dbReference>
<feature type="signal peptide" evidence="2">
    <location>
        <begin position="1"/>
        <end position="20"/>
    </location>
</feature>
<name>A0ABP0QNU5_9DINO</name>
<accession>A0ABP0QNU5</accession>
<evidence type="ECO:0000313" key="4">
    <source>
        <dbReference type="Proteomes" id="UP001642484"/>
    </source>
</evidence>
<feature type="region of interest" description="Disordered" evidence="1">
    <location>
        <begin position="482"/>
        <end position="503"/>
    </location>
</feature>
<evidence type="ECO:0000256" key="1">
    <source>
        <dbReference type="SAM" id="MobiDB-lite"/>
    </source>
</evidence>
<protein>
    <recommendedName>
        <fullName evidence="5">SHSP domain-containing protein</fullName>
    </recommendedName>
</protein>
<sequence>MLSMHLALCVAFLVLPGTDGGWPFEGILGEVPKVQPLPHGLPHGLPHAFPGAFPFGRAPVIVVEHHSGFNPWEDLHKNVQRVVQAQAGGPTAVQPVQMQMQLGGLLDMFGDHHAGHHGLAQGSFEVHDDHQSRVLISAVLPGYEFGTKTSEKPLSVRAVGRSLVISGTHHQGPLISQWQRVFSVPKGCDVKNVSVTYNSGSGNLTVVIPRSNTTVPQEDEEADEDDMIGLPPALRALRSGLPGLMDQMAGMQALPQGFLRARRPMGLEAVLGQVMGELEQMHPRNQLPAVSHVPEDAVVNLVGCFAESQLEKVRLKYYGDSNAANFAAMYWHAQNDHVQYFAMARHSVPLGHAFTAHGFLHQNEVPQWGVYDGCGSPCQDDDERWCGCANEAERGFPSAGCAEGEKRFAVYKIGVQNASSTDTTDATDEKPVNASQAQAPPGQLYWKLAGEKEGEPSIEVVMPKGTKATANGNEVLVYNASREEGDSSKPSNEATSTSVAPISKVKLPVGVSTNSCEQKDEVLRCKLEQEDVQDVPIKVIDEL</sequence>
<comment type="caution">
    <text evidence="3">The sequence shown here is derived from an EMBL/GenBank/DDBJ whole genome shotgun (WGS) entry which is preliminary data.</text>
</comment>
<dbReference type="Proteomes" id="UP001642484">
    <property type="component" value="Unassembled WGS sequence"/>
</dbReference>